<accession>A0A1W2CIY8</accession>
<sequence>MKQVITFLVCFCCICLQAQERFIPYGKITFEKKVNLRRSLENSGLPQEAKEKMKKYQTSNWDFIFDQHKSLYKPGAKTDEEEHKGFFFFSLSKPSNEIYTDYSRNLRVLKRSVMDDNYLLTDTIPVLSWKIMHDIRTIAGYECRKAIGIIHDTVYVVAFYTDEILLRGGPEGFNGLPGMILGLAIPRYFTTWFATKVDGFSNHQAEIIPANKGKKVETEKDLEKLLELFTRYEPNKKEKWEEAKKRLYGFTL</sequence>
<keyword evidence="2" id="KW-1185">Reference proteome</keyword>
<protein>
    <submittedName>
        <fullName evidence="1">GLPGLI family protein</fullName>
    </submittedName>
</protein>
<proteinExistence type="predicted"/>
<organism evidence="1 2">
    <name type="scientific">Pedobacter africanus</name>
    <dbReference type="NCBI Taxonomy" id="151894"/>
    <lineage>
        <taxon>Bacteria</taxon>
        <taxon>Pseudomonadati</taxon>
        <taxon>Bacteroidota</taxon>
        <taxon>Sphingobacteriia</taxon>
        <taxon>Sphingobacteriales</taxon>
        <taxon>Sphingobacteriaceae</taxon>
        <taxon>Pedobacter</taxon>
    </lineage>
</organism>
<dbReference type="AlphaFoldDB" id="A0A1W2CIY8"/>
<dbReference type="Pfam" id="PF09697">
    <property type="entry name" value="Porph_ging"/>
    <property type="match status" value="1"/>
</dbReference>
<dbReference type="Proteomes" id="UP000192756">
    <property type="component" value="Unassembled WGS sequence"/>
</dbReference>
<dbReference type="EMBL" id="FWXT01000002">
    <property type="protein sequence ID" value="SMC84598.1"/>
    <property type="molecule type" value="Genomic_DNA"/>
</dbReference>
<dbReference type="InterPro" id="IPR005901">
    <property type="entry name" value="GLPGLI"/>
</dbReference>
<reference evidence="2" key="1">
    <citation type="submission" date="2017-04" db="EMBL/GenBank/DDBJ databases">
        <authorList>
            <person name="Varghese N."/>
            <person name="Submissions S."/>
        </authorList>
    </citation>
    <scope>NUCLEOTIDE SEQUENCE [LARGE SCALE GENOMIC DNA]</scope>
    <source>
        <strain evidence="2">DSM 12126</strain>
    </source>
</reference>
<dbReference type="RefSeq" id="WP_084239729.1">
    <property type="nucleotide sequence ID" value="NZ_FWXT01000002.1"/>
</dbReference>
<dbReference type="STRING" id="151894.SAMN04488524_2890"/>
<evidence type="ECO:0000313" key="1">
    <source>
        <dbReference type="EMBL" id="SMC84598.1"/>
    </source>
</evidence>
<dbReference type="OrthoDB" id="1440774at2"/>
<evidence type="ECO:0000313" key="2">
    <source>
        <dbReference type="Proteomes" id="UP000192756"/>
    </source>
</evidence>
<gene>
    <name evidence="1" type="ORF">SAMN04488524_2890</name>
</gene>
<name>A0A1W2CIY8_9SPHI</name>
<dbReference type="NCBIfam" id="TIGR01200">
    <property type="entry name" value="GLPGLI"/>
    <property type="match status" value="1"/>
</dbReference>